<evidence type="ECO:0008006" key="3">
    <source>
        <dbReference type="Google" id="ProtNLM"/>
    </source>
</evidence>
<accession>J4GNA8</accession>
<dbReference type="GeneID" id="24095976"/>
<dbReference type="AlphaFoldDB" id="J4GNA8"/>
<dbReference type="Gene3D" id="3.80.10.10">
    <property type="entry name" value="Ribonuclease Inhibitor"/>
    <property type="match status" value="1"/>
</dbReference>
<gene>
    <name evidence="1" type="ORF">FIBRA_03113</name>
</gene>
<organism evidence="1 2">
    <name type="scientific">Fibroporia radiculosa</name>
    <dbReference type="NCBI Taxonomy" id="599839"/>
    <lineage>
        <taxon>Eukaryota</taxon>
        <taxon>Fungi</taxon>
        <taxon>Dikarya</taxon>
        <taxon>Basidiomycota</taxon>
        <taxon>Agaricomycotina</taxon>
        <taxon>Agaricomycetes</taxon>
        <taxon>Polyporales</taxon>
        <taxon>Fibroporiaceae</taxon>
        <taxon>Fibroporia</taxon>
    </lineage>
</organism>
<proteinExistence type="predicted"/>
<name>J4GNA8_9APHY</name>
<keyword evidence="2" id="KW-1185">Reference proteome</keyword>
<dbReference type="RefSeq" id="XP_012180348.1">
    <property type="nucleotide sequence ID" value="XM_012324958.1"/>
</dbReference>
<dbReference type="EMBL" id="HE797015">
    <property type="protein sequence ID" value="CCM01065.1"/>
    <property type="molecule type" value="Genomic_DNA"/>
</dbReference>
<dbReference type="Proteomes" id="UP000006352">
    <property type="component" value="Unassembled WGS sequence"/>
</dbReference>
<reference evidence="1 2" key="1">
    <citation type="journal article" date="2012" name="Appl. Environ. Microbiol.">
        <title>Short-read sequencing for genomic analysis of the brown rot fungus Fibroporia radiculosa.</title>
        <authorList>
            <person name="Tang J.D."/>
            <person name="Perkins A.D."/>
            <person name="Sonstegard T.S."/>
            <person name="Schroeder S.G."/>
            <person name="Burgess S.C."/>
            <person name="Diehl S.V."/>
        </authorList>
    </citation>
    <scope>NUCLEOTIDE SEQUENCE [LARGE SCALE GENOMIC DNA]</scope>
    <source>
        <strain evidence="1 2">TFFH 294</strain>
    </source>
</reference>
<dbReference type="HOGENOM" id="CLU_036316_0_2_1"/>
<evidence type="ECO:0000313" key="1">
    <source>
        <dbReference type="EMBL" id="CCM01065.1"/>
    </source>
</evidence>
<dbReference type="InterPro" id="IPR032675">
    <property type="entry name" value="LRR_dom_sf"/>
</dbReference>
<protein>
    <recommendedName>
        <fullName evidence="3">F-box domain-containing protein</fullName>
    </recommendedName>
</protein>
<sequence length="463" mass="53271">MSSPPTTIPLQLDAQYDEMMPGPQVEEGEMCCGNRDGVDDRAESLESMSSTSPLKADVCLGHSIQLPVELWVTVIDYLADEWVDVFLFDQTYESRLRELGKVCRGWHARCLFRTWERLVVEKPIEKEEAYRLINTLNQNPERCYTIKTVSFKFQKKSMSIFGMFAICMARKLPRTERLAFWRCDWDTGQLHAQVFIHITLAFESVTVLELKYVRFPSAVVFGRLMRALPRLSSLKCWDVSFDKHSDAAGRIWELHPLRLDDAELWDSDDVANFLVLIGAQLRHLSWRSLSSDMCLKLLAVTAESLSSIHLELAYFTARKRFPPNFVIDLTLAVNLRVLSIVSNLDDFDRVARILCRAFLPKMTELTIVSIHHYTGTFHLSIIQDKLDAVDKDSYAFLDQAFSSRQYPTLKKVTFNLRCEIWRSELMGTISEVSWGSHLSSRLPALHTSGRLVPYVSVRMEEHT</sequence>
<evidence type="ECO:0000313" key="2">
    <source>
        <dbReference type="Proteomes" id="UP000006352"/>
    </source>
</evidence>
<dbReference type="OrthoDB" id="2790890at2759"/>
<dbReference type="InParanoid" id="J4GNA8"/>